<evidence type="ECO:0000259" key="5">
    <source>
        <dbReference type="Pfam" id="PF00460"/>
    </source>
</evidence>
<evidence type="ECO:0000256" key="3">
    <source>
        <dbReference type="ARBA" id="ARBA00023143"/>
    </source>
</evidence>
<dbReference type="InterPro" id="IPR037925">
    <property type="entry name" value="FlgE/F/G-like"/>
</dbReference>
<dbReference type="GO" id="GO:0009425">
    <property type="term" value="C:bacterial-type flagellum basal body"/>
    <property type="evidence" value="ECO:0007669"/>
    <property type="project" value="UniProtKB-SubCell"/>
</dbReference>
<evidence type="ECO:0000313" key="8">
    <source>
        <dbReference type="EMBL" id="TWT42685.1"/>
    </source>
</evidence>
<keyword evidence="8" id="KW-0969">Cilium</keyword>
<organism evidence="8 9">
    <name type="scientific">Botrimarina hoheduenensis</name>
    <dbReference type="NCBI Taxonomy" id="2528000"/>
    <lineage>
        <taxon>Bacteria</taxon>
        <taxon>Pseudomonadati</taxon>
        <taxon>Planctomycetota</taxon>
        <taxon>Planctomycetia</taxon>
        <taxon>Pirellulales</taxon>
        <taxon>Lacipirellulaceae</taxon>
        <taxon>Botrimarina</taxon>
    </lineage>
</organism>
<evidence type="ECO:0000259" key="7">
    <source>
        <dbReference type="Pfam" id="PF22692"/>
    </source>
</evidence>
<dbReference type="Pfam" id="PF06429">
    <property type="entry name" value="Flg_bbr_C"/>
    <property type="match status" value="1"/>
</dbReference>
<evidence type="ECO:0000256" key="4">
    <source>
        <dbReference type="RuleBase" id="RU362116"/>
    </source>
</evidence>
<accession>A0A5C5VXH0</accession>
<dbReference type="InterPro" id="IPR010930">
    <property type="entry name" value="Flg_bb/hook_C_dom"/>
</dbReference>
<dbReference type="RefSeq" id="WP_146574883.1">
    <property type="nucleotide sequence ID" value="NZ_SJPH01000006.1"/>
</dbReference>
<comment type="similarity">
    <text evidence="2 4">Belongs to the flagella basal body rod proteins family.</text>
</comment>
<reference evidence="8 9" key="1">
    <citation type="submission" date="2019-02" db="EMBL/GenBank/DDBJ databases">
        <title>Deep-cultivation of Planctomycetes and their phenomic and genomic characterization uncovers novel biology.</title>
        <authorList>
            <person name="Wiegand S."/>
            <person name="Jogler M."/>
            <person name="Boedeker C."/>
            <person name="Pinto D."/>
            <person name="Vollmers J."/>
            <person name="Rivas-Marin E."/>
            <person name="Kohn T."/>
            <person name="Peeters S.H."/>
            <person name="Heuer A."/>
            <person name="Rast P."/>
            <person name="Oberbeckmann S."/>
            <person name="Bunk B."/>
            <person name="Jeske O."/>
            <person name="Meyerdierks A."/>
            <person name="Storesund J.E."/>
            <person name="Kallscheuer N."/>
            <person name="Luecker S."/>
            <person name="Lage O.M."/>
            <person name="Pohl T."/>
            <person name="Merkel B.J."/>
            <person name="Hornburger P."/>
            <person name="Mueller R.-W."/>
            <person name="Bruemmer F."/>
            <person name="Labrenz M."/>
            <person name="Spormann A.M."/>
            <person name="Op Den Camp H."/>
            <person name="Overmann J."/>
            <person name="Amann R."/>
            <person name="Jetten M.S.M."/>
            <person name="Mascher T."/>
            <person name="Medema M.H."/>
            <person name="Devos D.P."/>
            <person name="Kaster A.-K."/>
            <person name="Ovreas L."/>
            <person name="Rohde M."/>
            <person name="Galperin M.Y."/>
            <person name="Jogler C."/>
        </authorList>
    </citation>
    <scope>NUCLEOTIDE SEQUENCE [LARGE SCALE GENOMIC DNA]</scope>
    <source>
        <strain evidence="8 9">Pla111</strain>
    </source>
</reference>
<keyword evidence="8" id="KW-0966">Cell projection</keyword>
<dbReference type="Pfam" id="PF22692">
    <property type="entry name" value="LlgE_F_G_D1"/>
    <property type="match status" value="1"/>
</dbReference>
<evidence type="ECO:0000256" key="2">
    <source>
        <dbReference type="ARBA" id="ARBA00009677"/>
    </source>
</evidence>
<gene>
    <name evidence="8" type="primary">flgG_1</name>
    <name evidence="8" type="ORF">Pla111_26580</name>
</gene>
<dbReference type="InterPro" id="IPR020013">
    <property type="entry name" value="Flagellar_FlgE/F/G"/>
</dbReference>
<dbReference type="EMBL" id="SJPH01000006">
    <property type="protein sequence ID" value="TWT42685.1"/>
    <property type="molecule type" value="Genomic_DNA"/>
</dbReference>
<dbReference type="NCBIfam" id="TIGR03506">
    <property type="entry name" value="FlgEFG_subfam"/>
    <property type="match status" value="1"/>
</dbReference>
<dbReference type="OrthoDB" id="9804559at2"/>
<dbReference type="Pfam" id="PF00460">
    <property type="entry name" value="Flg_bb_rod"/>
    <property type="match status" value="1"/>
</dbReference>
<comment type="subcellular location">
    <subcellularLocation>
        <location evidence="1 4">Bacterial flagellum basal body</location>
    </subcellularLocation>
</comment>
<dbReference type="PROSITE" id="PS00588">
    <property type="entry name" value="FLAGELLA_BB_ROD"/>
    <property type="match status" value="1"/>
</dbReference>
<sequence length="298" mass="32211">MRSRATSQERHEVLRLGQFLGSRPVWRAACIEGFRKQGGNLLAKNGTMSYGMYLAAEGAQAQSKRLQVIANNIANVDTVGFKPDVAVFQSRYAEAIQQGKVPPYSRTLNDQGGGVKTIETRTDYSAGQLQRTGDRGDVAIIGEGFFVVQGEQGEPLLTRAGSMIIDAQNRLVSSGTGRPMLDTGGGLIEVTPDQPWEITADGALQQGSNRIPLALEMPASLGDLTKVGSNAFRSRTPTVPVPTEGREVRAGWLEMSRSNATQQMMAMIETQRAFEANTQMIRHQDEATGSLIGRVLSA</sequence>
<keyword evidence="3 4" id="KW-0975">Bacterial flagellum</keyword>
<dbReference type="PANTHER" id="PTHR30435">
    <property type="entry name" value="FLAGELLAR PROTEIN"/>
    <property type="match status" value="1"/>
</dbReference>
<dbReference type="GO" id="GO:0071978">
    <property type="term" value="P:bacterial-type flagellum-dependent swarming motility"/>
    <property type="evidence" value="ECO:0007669"/>
    <property type="project" value="TreeGrafter"/>
</dbReference>
<protein>
    <submittedName>
        <fullName evidence="8">Flagellar basal-body rod protein FlgG</fullName>
    </submittedName>
</protein>
<feature type="domain" description="Flagellar basal body rod protein N-terminal" evidence="5">
    <location>
        <begin position="52"/>
        <end position="82"/>
    </location>
</feature>
<dbReference type="InterPro" id="IPR019776">
    <property type="entry name" value="Flagellar_basal_body_rod_CS"/>
</dbReference>
<dbReference type="Proteomes" id="UP000318995">
    <property type="component" value="Unassembled WGS sequence"/>
</dbReference>
<evidence type="ECO:0000313" key="9">
    <source>
        <dbReference type="Proteomes" id="UP000318995"/>
    </source>
</evidence>
<evidence type="ECO:0000259" key="6">
    <source>
        <dbReference type="Pfam" id="PF06429"/>
    </source>
</evidence>
<dbReference type="InterPro" id="IPR053967">
    <property type="entry name" value="LlgE_F_G-like_D1"/>
</dbReference>
<keyword evidence="8" id="KW-0282">Flagellum</keyword>
<feature type="domain" description="Flagellar hook protein FlgE/F/G-like D1" evidence="7">
    <location>
        <begin position="139"/>
        <end position="182"/>
    </location>
</feature>
<evidence type="ECO:0000256" key="1">
    <source>
        <dbReference type="ARBA" id="ARBA00004117"/>
    </source>
</evidence>
<name>A0A5C5VXH0_9BACT</name>
<feature type="domain" description="Flagellar basal-body/hook protein C-terminal" evidence="6">
    <location>
        <begin position="250"/>
        <end position="292"/>
    </location>
</feature>
<proteinExistence type="inferred from homology"/>
<dbReference type="PANTHER" id="PTHR30435:SF19">
    <property type="entry name" value="FLAGELLAR BASAL-BODY ROD PROTEIN FLGG"/>
    <property type="match status" value="1"/>
</dbReference>
<dbReference type="AlphaFoldDB" id="A0A5C5VXH0"/>
<dbReference type="InterPro" id="IPR001444">
    <property type="entry name" value="Flag_bb_rod_N"/>
</dbReference>
<comment type="caution">
    <text evidence="8">The sequence shown here is derived from an EMBL/GenBank/DDBJ whole genome shotgun (WGS) entry which is preliminary data.</text>
</comment>
<keyword evidence="9" id="KW-1185">Reference proteome</keyword>
<dbReference type="SUPFAM" id="SSF117143">
    <property type="entry name" value="Flagellar hook protein flgE"/>
    <property type="match status" value="1"/>
</dbReference>